<keyword evidence="2" id="KW-0472">Membrane</keyword>
<evidence type="ECO:0000256" key="1">
    <source>
        <dbReference type="SAM" id="MobiDB-lite"/>
    </source>
</evidence>
<keyword evidence="2" id="KW-0812">Transmembrane</keyword>
<organism evidence="3 4">
    <name type="scientific">Clathrospora elynae</name>
    <dbReference type="NCBI Taxonomy" id="706981"/>
    <lineage>
        <taxon>Eukaryota</taxon>
        <taxon>Fungi</taxon>
        <taxon>Dikarya</taxon>
        <taxon>Ascomycota</taxon>
        <taxon>Pezizomycotina</taxon>
        <taxon>Dothideomycetes</taxon>
        <taxon>Pleosporomycetidae</taxon>
        <taxon>Pleosporales</taxon>
        <taxon>Diademaceae</taxon>
        <taxon>Clathrospora</taxon>
    </lineage>
</organism>
<feature type="region of interest" description="Disordered" evidence="1">
    <location>
        <begin position="98"/>
        <end position="124"/>
    </location>
</feature>
<name>A0A6A5SAL3_9PLEO</name>
<sequence>MKDLSANNNDMSDNMSKSLAAMKYILKQQKNAKNAQQSSARLVSTISIITPLFLVLQTVAQIMQMANCNKSEVYWPIYVSIPILIWAGTFLWWRSKAERDKQQERDDDEQISSDPGQNPISKET</sequence>
<protein>
    <submittedName>
        <fullName evidence="3">Uncharacterized protein</fullName>
    </submittedName>
</protein>
<evidence type="ECO:0000313" key="4">
    <source>
        <dbReference type="Proteomes" id="UP000800038"/>
    </source>
</evidence>
<keyword evidence="2" id="KW-1133">Transmembrane helix</keyword>
<dbReference type="AlphaFoldDB" id="A0A6A5SAL3"/>
<evidence type="ECO:0000256" key="2">
    <source>
        <dbReference type="SAM" id="Phobius"/>
    </source>
</evidence>
<reference evidence="3" key="1">
    <citation type="journal article" date="2020" name="Stud. Mycol.">
        <title>101 Dothideomycetes genomes: a test case for predicting lifestyles and emergence of pathogens.</title>
        <authorList>
            <person name="Haridas S."/>
            <person name="Albert R."/>
            <person name="Binder M."/>
            <person name="Bloem J."/>
            <person name="Labutti K."/>
            <person name="Salamov A."/>
            <person name="Andreopoulos B."/>
            <person name="Baker S."/>
            <person name="Barry K."/>
            <person name="Bills G."/>
            <person name="Bluhm B."/>
            <person name="Cannon C."/>
            <person name="Castanera R."/>
            <person name="Culley D."/>
            <person name="Daum C."/>
            <person name="Ezra D."/>
            <person name="Gonzalez J."/>
            <person name="Henrissat B."/>
            <person name="Kuo A."/>
            <person name="Liang C."/>
            <person name="Lipzen A."/>
            <person name="Lutzoni F."/>
            <person name="Magnuson J."/>
            <person name="Mondo S."/>
            <person name="Nolan M."/>
            <person name="Ohm R."/>
            <person name="Pangilinan J."/>
            <person name="Park H.-J."/>
            <person name="Ramirez L."/>
            <person name="Alfaro M."/>
            <person name="Sun H."/>
            <person name="Tritt A."/>
            <person name="Yoshinaga Y."/>
            <person name="Zwiers L.-H."/>
            <person name="Turgeon B."/>
            <person name="Goodwin S."/>
            <person name="Spatafora J."/>
            <person name="Crous P."/>
            <person name="Grigoriev I."/>
        </authorList>
    </citation>
    <scope>NUCLEOTIDE SEQUENCE</scope>
    <source>
        <strain evidence="3">CBS 161.51</strain>
    </source>
</reference>
<dbReference type="EMBL" id="ML976181">
    <property type="protein sequence ID" value="KAF1936574.1"/>
    <property type="molecule type" value="Genomic_DNA"/>
</dbReference>
<dbReference type="Proteomes" id="UP000800038">
    <property type="component" value="Unassembled WGS sequence"/>
</dbReference>
<accession>A0A6A5SAL3</accession>
<proteinExistence type="predicted"/>
<gene>
    <name evidence="3" type="ORF">EJ02DRAFT_438441</name>
</gene>
<keyword evidence="4" id="KW-1185">Reference proteome</keyword>
<feature type="transmembrane region" description="Helical" evidence="2">
    <location>
        <begin position="42"/>
        <end position="63"/>
    </location>
</feature>
<feature type="compositionally biased region" description="Polar residues" evidence="1">
    <location>
        <begin position="112"/>
        <end position="124"/>
    </location>
</feature>
<feature type="transmembrane region" description="Helical" evidence="2">
    <location>
        <begin position="75"/>
        <end position="93"/>
    </location>
</feature>
<evidence type="ECO:0000313" key="3">
    <source>
        <dbReference type="EMBL" id="KAF1936574.1"/>
    </source>
</evidence>